<evidence type="ECO:0000313" key="3">
    <source>
        <dbReference type="EMBL" id="BBO73935.1"/>
    </source>
</evidence>
<gene>
    <name evidence="3" type="ORF">DSCW_13520</name>
</gene>
<protein>
    <submittedName>
        <fullName evidence="3">Uncharacterized protein</fullName>
    </submittedName>
</protein>
<feature type="compositionally biased region" description="Basic and acidic residues" evidence="1">
    <location>
        <begin position="468"/>
        <end position="480"/>
    </location>
</feature>
<feature type="transmembrane region" description="Helical" evidence="2">
    <location>
        <begin position="379"/>
        <end position="398"/>
    </location>
</feature>
<keyword evidence="2" id="KW-1133">Transmembrane helix</keyword>
<proteinExistence type="predicted"/>
<feature type="transmembrane region" description="Helical" evidence="2">
    <location>
        <begin position="6"/>
        <end position="32"/>
    </location>
</feature>
<dbReference type="OrthoDB" id="5411175at2"/>
<feature type="transmembrane region" description="Helical" evidence="2">
    <location>
        <begin position="288"/>
        <end position="308"/>
    </location>
</feature>
<evidence type="ECO:0000256" key="1">
    <source>
        <dbReference type="SAM" id="MobiDB-lite"/>
    </source>
</evidence>
<keyword evidence="2" id="KW-0472">Membrane</keyword>
<feature type="transmembrane region" description="Helical" evidence="2">
    <location>
        <begin position="245"/>
        <end position="268"/>
    </location>
</feature>
<feature type="region of interest" description="Disordered" evidence="1">
    <location>
        <begin position="468"/>
        <end position="497"/>
    </location>
</feature>
<evidence type="ECO:0000256" key="2">
    <source>
        <dbReference type="SAM" id="Phobius"/>
    </source>
</evidence>
<reference evidence="3 4" key="1">
    <citation type="submission" date="2019-11" db="EMBL/GenBank/DDBJ databases">
        <title>Comparative genomics of hydrocarbon-degrading Desulfosarcina strains.</title>
        <authorList>
            <person name="Watanabe M."/>
            <person name="Kojima H."/>
            <person name="Fukui M."/>
        </authorList>
    </citation>
    <scope>NUCLEOTIDE SEQUENCE [LARGE SCALE GENOMIC DNA]</scope>
    <source>
        <strain evidence="3 4">PP31</strain>
    </source>
</reference>
<dbReference type="KEGG" id="dwd:DSCW_13520"/>
<evidence type="ECO:0000313" key="4">
    <source>
        <dbReference type="Proteomes" id="UP000427769"/>
    </source>
</evidence>
<dbReference type="AlphaFoldDB" id="A0A5K7YZT6"/>
<organism evidence="3 4">
    <name type="scientific">Desulfosarcina widdelii</name>
    <dbReference type="NCBI Taxonomy" id="947919"/>
    <lineage>
        <taxon>Bacteria</taxon>
        <taxon>Pseudomonadati</taxon>
        <taxon>Thermodesulfobacteriota</taxon>
        <taxon>Desulfobacteria</taxon>
        <taxon>Desulfobacterales</taxon>
        <taxon>Desulfosarcinaceae</taxon>
        <taxon>Desulfosarcina</taxon>
    </lineage>
</organism>
<dbReference type="Proteomes" id="UP000427769">
    <property type="component" value="Chromosome"/>
</dbReference>
<accession>A0A5K7YZT6</accession>
<dbReference type="EMBL" id="AP021875">
    <property type="protein sequence ID" value="BBO73935.1"/>
    <property type="molecule type" value="Genomic_DNA"/>
</dbReference>
<keyword evidence="4" id="KW-1185">Reference proteome</keyword>
<sequence>MPDATILFNITPVPFLSVLVWIFLSIAAMYFARRPFHDAMASLGRLIHNAMRLAAASVRSAQERLDIRNREVLLAAGMEQAERRTEREFERIGTAVDRNLKAYPQLQRQLRENLLKLEDDYKQSAEIPQGLSDWVKVIDAIAAIKPSGDPMVANILEDIHNTLKEQHKIALEGHRKAVSQRHGILSRMVPQWRATDKTLSGLEKAITDLTARSQAVDRCMVDYETVRTQSDAAERQLSSSSLTQFFTSGLVLGVFIIGAIINFNLVALPMSEMVGGASYIGSFRTSDVAGMFIVCLEVVVGIFLMDALRFTRLFSVIGCLDDKKRTWFFWILLIMLTILAGVESSLAFMRDRIAADMEALRQSLAGIEPSAVAASKIPTIGQMILGFILPFILTTVAMPFETFISSSRTVLGMAASWGLRALAFFLRLAGNLGFYLGRLVVNVYDLVIFPALWLEALIARKIASTSAEKHAEQDESDNRKTPMTMLEEAAPCKKTND</sequence>
<feature type="transmembrane region" description="Helical" evidence="2">
    <location>
        <begin position="328"/>
        <end position="349"/>
    </location>
</feature>
<dbReference type="RefSeq" id="WP_155303003.1">
    <property type="nucleotide sequence ID" value="NZ_AP021875.1"/>
</dbReference>
<keyword evidence="2" id="KW-0812">Transmembrane</keyword>
<name>A0A5K7YZT6_9BACT</name>